<feature type="region of interest" description="Disordered" evidence="1">
    <location>
        <begin position="55"/>
        <end position="75"/>
    </location>
</feature>
<sequence>MVFCHSMTRRIAQRPANIRTPKTMKRDPATYRITSVGTKRITVLPISTARSVVRRRAQPAPTITSPGEREPAANENMASCVLSPSSARKIMTKVPPTIFQSTDPSLQTPMG</sequence>
<proteinExistence type="predicted"/>
<feature type="region of interest" description="Disordered" evidence="1">
    <location>
        <begin position="92"/>
        <end position="111"/>
    </location>
</feature>
<name>A0A1F5YB70_9BACT</name>
<evidence type="ECO:0000256" key="1">
    <source>
        <dbReference type="SAM" id="MobiDB-lite"/>
    </source>
</evidence>
<gene>
    <name evidence="2" type="ORF">A2Z06_03890</name>
</gene>
<dbReference type="AlphaFoldDB" id="A0A1F5YB70"/>
<organism evidence="2 3">
    <name type="scientific">Candidatus Glassbacteria bacterium RBG_16_58_8</name>
    <dbReference type="NCBI Taxonomy" id="1817866"/>
    <lineage>
        <taxon>Bacteria</taxon>
        <taxon>Candidatus Glassiibacteriota</taxon>
    </lineage>
</organism>
<evidence type="ECO:0000313" key="2">
    <source>
        <dbReference type="EMBL" id="OGF97448.1"/>
    </source>
</evidence>
<dbReference type="Proteomes" id="UP000179034">
    <property type="component" value="Unassembled WGS sequence"/>
</dbReference>
<dbReference type="EMBL" id="MFIW01000083">
    <property type="protein sequence ID" value="OGF97448.1"/>
    <property type="molecule type" value="Genomic_DNA"/>
</dbReference>
<accession>A0A1F5YB70</accession>
<comment type="caution">
    <text evidence="2">The sequence shown here is derived from an EMBL/GenBank/DDBJ whole genome shotgun (WGS) entry which is preliminary data.</text>
</comment>
<feature type="compositionally biased region" description="Polar residues" evidence="1">
    <location>
        <begin position="98"/>
        <end position="111"/>
    </location>
</feature>
<reference evidence="2 3" key="1">
    <citation type="journal article" date="2016" name="Nat. Commun.">
        <title>Thousands of microbial genomes shed light on interconnected biogeochemical processes in an aquifer system.</title>
        <authorList>
            <person name="Anantharaman K."/>
            <person name="Brown C.T."/>
            <person name="Hug L.A."/>
            <person name="Sharon I."/>
            <person name="Castelle C.J."/>
            <person name="Probst A.J."/>
            <person name="Thomas B.C."/>
            <person name="Singh A."/>
            <person name="Wilkins M.J."/>
            <person name="Karaoz U."/>
            <person name="Brodie E.L."/>
            <person name="Williams K.H."/>
            <person name="Hubbard S.S."/>
            <person name="Banfield J.F."/>
        </authorList>
    </citation>
    <scope>NUCLEOTIDE SEQUENCE [LARGE SCALE GENOMIC DNA]</scope>
</reference>
<evidence type="ECO:0000313" key="3">
    <source>
        <dbReference type="Proteomes" id="UP000179034"/>
    </source>
</evidence>
<protein>
    <submittedName>
        <fullName evidence="2">Uncharacterized protein</fullName>
    </submittedName>
</protein>